<dbReference type="PANTHER" id="PTHR19288:SF90">
    <property type="entry name" value="OS08G0542600 PROTEIN"/>
    <property type="match status" value="1"/>
</dbReference>
<sequence>MQPPEIETVSPSGIASTLPLSGFSEVADRFDLCLCDVWGVVHNGVAAYRDAVAALMRMRERGISVVLVTNAPRPAEVIVGQLDNFAVPREAWDAIVTSGDVCRSLIRERAGEPMFRLGPDRDLPLVAGLDVRETGPNEAAYVLCTGLFDDENDTAATYADLLAGFAARGLPLICANPDLVVERGGRIIPCAGSVALAYEEIGGRVVYAGKPHRPIYEAAVAAAEKARGSAIARDRICAVGDAIRTDIAGADAFGAAGIMVLAGIHAQDLMEASWDERHGWLGRQTHRPAYAMPHLVW</sequence>
<gene>
    <name evidence="1" type="ORF">SAMN05421844_101897</name>
</gene>
<dbReference type="PANTHER" id="PTHR19288">
    <property type="entry name" value="4-NITROPHENYLPHOSPHATASE-RELATED"/>
    <property type="match status" value="1"/>
</dbReference>
<name>A0ABY0NMJ7_9HYPH</name>
<dbReference type="Proteomes" id="UP000199468">
    <property type="component" value="Unassembled WGS sequence"/>
</dbReference>
<dbReference type="SUPFAM" id="SSF56784">
    <property type="entry name" value="HAD-like"/>
    <property type="match status" value="1"/>
</dbReference>
<accession>A0ABY0NMJ7</accession>
<dbReference type="EMBL" id="FNBZ01000001">
    <property type="protein sequence ID" value="SDF55923.1"/>
    <property type="molecule type" value="Genomic_DNA"/>
</dbReference>
<protein>
    <submittedName>
        <fullName evidence="1">HAD-superfamily class IIA hydrolase, TIGR01459</fullName>
    </submittedName>
</protein>
<comment type="caution">
    <text evidence="1">The sequence shown here is derived from an EMBL/GenBank/DDBJ whole genome shotgun (WGS) entry which is preliminary data.</text>
</comment>
<reference evidence="1 2" key="1">
    <citation type="submission" date="2016-10" db="EMBL/GenBank/DDBJ databases">
        <authorList>
            <person name="Varghese N."/>
            <person name="Submissions S."/>
        </authorList>
    </citation>
    <scope>NUCLEOTIDE SEQUENCE [LARGE SCALE GENOMIC DNA]</scope>
    <source>
        <strain evidence="1 2">DSM 26672</strain>
    </source>
</reference>
<dbReference type="InterPro" id="IPR036412">
    <property type="entry name" value="HAD-like_sf"/>
</dbReference>
<keyword evidence="2" id="KW-1185">Reference proteome</keyword>
<dbReference type="InterPro" id="IPR006357">
    <property type="entry name" value="HAD-SF_hydro_IIA"/>
</dbReference>
<dbReference type="Gene3D" id="3.40.50.1000">
    <property type="entry name" value="HAD superfamily/HAD-like"/>
    <property type="match status" value="2"/>
</dbReference>
<proteinExistence type="predicted"/>
<dbReference type="InterPro" id="IPR023214">
    <property type="entry name" value="HAD_sf"/>
</dbReference>
<evidence type="ECO:0000313" key="1">
    <source>
        <dbReference type="EMBL" id="SDF55923.1"/>
    </source>
</evidence>
<dbReference type="CDD" id="cd07525">
    <property type="entry name" value="HAD_like"/>
    <property type="match status" value="1"/>
</dbReference>
<dbReference type="NCBIfam" id="TIGR01460">
    <property type="entry name" value="HAD-SF-IIA"/>
    <property type="match status" value="1"/>
</dbReference>
<dbReference type="NCBIfam" id="TIGR01459">
    <property type="entry name" value="HAD-SF-IIA-hyp4"/>
    <property type="match status" value="1"/>
</dbReference>
<evidence type="ECO:0000313" key="2">
    <source>
        <dbReference type="Proteomes" id="UP000199468"/>
    </source>
</evidence>
<dbReference type="GO" id="GO:0016787">
    <property type="term" value="F:hydrolase activity"/>
    <property type="evidence" value="ECO:0007669"/>
    <property type="project" value="UniProtKB-KW"/>
</dbReference>
<dbReference type="InterPro" id="IPR006356">
    <property type="entry name" value="HAD-SF_hydro_IIA_hyp3"/>
</dbReference>
<dbReference type="Pfam" id="PF13242">
    <property type="entry name" value="Hydrolase_like"/>
    <property type="match status" value="1"/>
</dbReference>
<keyword evidence="1" id="KW-0378">Hydrolase</keyword>
<dbReference type="Pfam" id="PF13344">
    <property type="entry name" value="Hydrolase_6"/>
    <property type="match status" value="1"/>
</dbReference>
<organism evidence="1 2">
    <name type="scientific">Bosea robiniae</name>
    <dbReference type="NCBI Taxonomy" id="1036780"/>
    <lineage>
        <taxon>Bacteria</taxon>
        <taxon>Pseudomonadati</taxon>
        <taxon>Pseudomonadota</taxon>
        <taxon>Alphaproteobacteria</taxon>
        <taxon>Hyphomicrobiales</taxon>
        <taxon>Boseaceae</taxon>
        <taxon>Bosea</taxon>
    </lineage>
</organism>